<organism evidence="1 2">
    <name type="scientific">Colocasia esculenta</name>
    <name type="common">Wild taro</name>
    <name type="synonym">Arum esculentum</name>
    <dbReference type="NCBI Taxonomy" id="4460"/>
    <lineage>
        <taxon>Eukaryota</taxon>
        <taxon>Viridiplantae</taxon>
        <taxon>Streptophyta</taxon>
        <taxon>Embryophyta</taxon>
        <taxon>Tracheophyta</taxon>
        <taxon>Spermatophyta</taxon>
        <taxon>Magnoliopsida</taxon>
        <taxon>Liliopsida</taxon>
        <taxon>Araceae</taxon>
        <taxon>Aroideae</taxon>
        <taxon>Colocasieae</taxon>
        <taxon>Colocasia</taxon>
    </lineage>
</organism>
<comment type="caution">
    <text evidence="1">The sequence shown here is derived from an EMBL/GenBank/DDBJ whole genome shotgun (WGS) entry which is preliminary data.</text>
</comment>
<gene>
    <name evidence="1" type="ORF">Taro_024573</name>
</gene>
<accession>A0A843V9S2</accession>
<name>A0A843V9S2_COLES</name>
<sequence length="76" mass="8364">MGGGNRPNSELLPYCVLLQPVQTTLLVVDQKHVWDPQRVSSMKAATLLGAILTFPHFAGDYDVQEEEHVEDGNASE</sequence>
<evidence type="ECO:0000313" key="1">
    <source>
        <dbReference type="EMBL" id="MQL91956.1"/>
    </source>
</evidence>
<protein>
    <submittedName>
        <fullName evidence="1">Uncharacterized protein</fullName>
    </submittedName>
</protein>
<evidence type="ECO:0000313" key="2">
    <source>
        <dbReference type="Proteomes" id="UP000652761"/>
    </source>
</evidence>
<reference evidence="1" key="1">
    <citation type="submission" date="2017-07" db="EMBL/GenBank/DDBJ databases">
        <title>Taro Niue Genome Assembly and Annotation.</title>
        <authorList>
            <person name="Atibalentja N."/>
            <person name="Keating K."/>
            <person name="Fields C.J."/>
        </authorList>
    </citation>
    <scope>NUCLEOTIDE SEQUENCE</scope>
    <source>
        <strain evidence="1">Niue_2</strain>
        <tissue evidence="1">Leaf</tissue>
    </source>
</reference>
<dbReference type="Proteomes" id="UP000652761">
    <property type="component" value="Unassembled WGS sequence"/>
</dbReference>
<dbReference type="EMBL" id="NMUH01001396">
    <property type="protein sequence ID" value="MQL91956.1"/>
    <property type="molecule type" value="Genomic_DNA"/>
</dbReference>
<keyword evidence="2" id="KW-1185">Reference proteome</keyword>
<proteinExistence type="predicted"/>
<dbReference type="AlphaFoldDB" id="A0A843V9S2"/>